<dbReference type="EMBL" id="QPJL01000014">
    <property type="protein sequence ID" value="RCW81752.1"/>
    <property type="molecule type" value="Genomic_DNA"/>
</dbReference>
<evidence type="ECO:0000313" key="2">
    <source>
        <dbReference type="EMBL" id="RCW81752.1"/>
    </source>
</evidence>
<keyword evidence="1" id="KW-0472">Membrane</keyword>
<gene>
    <name evidence="2" type="ORF">DFP89_11477</name>
</gene>
<sequence>MLLQLGFVLNEQNGLCKSDNDHCGQTLISGRRGWYFASAAGLLFLLCQFTVSLSMKTDESRGLCRAISVCAGRMTGQKPLGSMQAAEVASRAGNYQYIDI</sequence>
<name>A0A368YNF6_9RHOB</name>
<dbReference type="AlphaFoldDB" id="A0A368YNF6"/>
<keyword evidence="3" id="KW-1185">Reference proteome</keyword>
<accession>A0A368YNF6</accession>
<feature type="transmembrane region" description="Helical" evidence="1">
    <location>
        <begin position="34"/>
        <end position="55"/>
    </location>
</feature>
<evidence type="ECO:0000313" key="3">
    <source>
        <dbReference type="Proteomes" id="UP000253345"/>
    </source>
</evidence>
<keyword evidence="1" id="KW-1133">Transmembrane helix</keyword>
<dbReference type="RefSeq" id="WP_114349882.1">
    <property type="nucleotide sequence ID" value="NZ_QPJL01000014.1"/>
</dbReference>
<proteinExistence type="predicted"/>
<protein>
    <submittedName>
        <fullName evidence="2">Uncharacterized protein</fullName>
    </submittedName>
</protein>
<comment type="caution">
    <text evidence="2">The sequence shown here is derived from an EMBL/GenBank/DDBJ whole genome shotgun (WGS) entry which is preliminary data.</text>
</comment>
<reference evidence="2 3" key="1">
    <citation type="submission" date="2018-07" db="EMBL/GenBank/DDBJ databases">
        <title>Genomic Encyclopedia of Type Strains, Phase III (KMG-III): the genomes of soil and plant-associated and newly described type strains.</title>
        <authorList>
            <person name="Whitman W."/>
        </authorList>
    </citation>
    <scope>NUCLEOTIDE SEQUENCE [LARGE SCALE GENOMIC DNA]</scope>
    <source>
        <strain evidence="2 3">CECT 8525</strain>
    </source>
</reference>
<keyword evidence="1" id="KW-0812">Transmembrane</keyword>
<organism evidence="2 3">
    <name type="scientific">Paracoccus lutimaris</name>
    <dbReference type="NCBI Taxonomy" id="1490030"/>
    <lineage>
        <taxon>Bacteria</taxon>
        <taxon>Pseudomonadati</taxon>
        <taxon>Pseudomonadota</taxon>
        <taxon>Alphaproteobacteria</taxon>
        <taxon>Rhodobacterales</taxon>
        <taxon>Paracoccaceae</taxon>
        <taxon>Paracoccus</taxon>
    </lineage>
</organism>
<evidence type="ECO:0000256" key="1">
    <source>
        <dbReference type="SAM" id="Phobius"/>
    </source>
</evidence>
<dbReference type="OrthoDB" id="2381657at2"/>
<dbReference type="Proteomes" id="UP000253345">
    <property type="component" value="Unassembled WGS sequence"/>
</dbReference>